<dbReference type="GeneID" id="16994709"/>
<sequence length="153" mass="17493">MDDAQRTEYARRMRRLLSPPEILMPDGEIDQEFFLPARFRPSKERYFAHEDREALAQALVCHGFGNWEAMRVDSRPFGLRLRQWTVEDLENAAKQLVGCADIGRYLGWQPANAAAIVQELEQNRANGLARGTWDSVRHWLNPALAASNAEQPS</sequence>
<gene>
    <name evidence="1" type="ORF">CYME_CML263C</name>
</gene>
<name>M1VIE3_CYAM1</name>
<dbReference type="Proteomes" id="UP000007014">
    <property type="component" value="Chromosome 12"/>
</dbReference>
<dbReference type="RefSeq" id="XP_005536884.1">
    <property type="nucleotide sequence ID" value="XM_005536827.1"/>
</dbReference>
<dbReference type="HOGENOM" id="CLU_1715856_0_0_1"/>
<organism evidence="1 2">
    <name type="scientific">Cyanidioschyzon merolae (strain NIES-3377 / 10D)</name>
    <name type="common">Unicellular red alga</name>
    <dbReference type="NCBI Taxonomy" id="280699"/>
    <lineage>
        <taxon>Eukaryota</taxon>
        <taxon>Rhodophyta</taxon>
        <taxon>Bangiophyceae</taxon>
        <taxon>Cyanidiales</taxon>
        <taxon>Cyanidiaceae</taxon>
        <taxon>Cyanidioschyzon</taxon>
    </lineage>
</organism>
<dbReference type="AlphaFoldDB" id="M1VIE3"/>
<dbReference type="EMBL" id="AP006494">
    <property type="protein sequence ID" value="BAM80848.1"/>
    <property type="molecule type" value="Genomic_DNA"/>
</dbReference>
<dbReference type="Gramene" id="CML263CT">
    <property type="protein sequence ID" value="CML263CT"/>
    <property type="gene ID" value="CML263C"/>
</dbReference>
<dbReference type="OMA" id="TWKQGVL"/>
<reference evidence="1 2" key="1">
    <citation type="journal article" date="2004" name="Nature">
        <title>Genome sequence of the ultrasmall unicellular red alga Cyanidioschyzon merolae 10D.</title>
        <authorList>
            <person name="Matsuzaki M."/>
            <person name="Misumi O."/>
            <person name="Shin-i T."/>
            <person name="Maruyama S."/>
            <person name="Takahara M."/>
            <person name="Miyagishima S."/>
            <person name="Mori T."/>
            <person name="Nishida K."/>
            <person name="Yagisawa F."/>
            <person name="Nishida K."/>
            <person name="Yoshida Y."/>
            <person name="Nishimura Y."/>
            <person name="Nakao S."/>
            <person name="Kobayashi T."/>
            <person name="Momoyama Y."/>
            <person name="Higashiyama T."/>
            <person name="Minoda A."/>
            <person name="Sano M."/>
            <person name="Nomoto H."/>
            <person name="Oishi K."/>
            <person name="Hayashi H."/>
            <person name="Ohta F."/>
            <person name="Nishizaka S."/>
            <person name="Haga S."/>
            <person name="Miura S."/>
            <person name="Morishita T."/>
            <person name="Kabeya Y."/>
            <person name="Terasawa K."/>
            <person name="Suzuki Y."/>
            <person name="Ishii Y."/>
            <person name="Asakawa S."/>
            <person name="Takano H."/>
            <person name="Ohta N."/>
            <person name="Kuroiwa H."/>
            <person name="Tanaka K."/>
            <person name="Shimizu N."/>
            <person name="Sugano S."/>
            <person name="Sato N."/>
            <person name="Nozaki H."/>
            <person name="Ogasawara N."/>
            <person name="Kohara Y."/>
            <person name="Kuroiwa T."/>
        </authorList>
    </citation>
    <scope>NUCLEOTIDE SEQUENCE [LARGE SCALE GENOMIC DNA]</scope>
    <source>
        <strain evidence="1 2">10D</strain>
    </source>
</reference>
<keyword evidence="2" id="KW-1185">Reference proteome</keyword>
<reference evidence="1 2" key="2">
    <citation type="journal article" date="2007" name="BMC Biol.">
        <title>A 100%-complete sequence reveals unusually simple genomic features in the hot-spring red alga Cyanidioschyzon merolae.</title>
        <authorList>
            <person name="Nozaki H."/>
            <person name="Takano H."/>
            <person name="Misumi O."/>
            <person name="Terasawa K."/>
            <person name="Matsuzaki M."/>
            <person name="Maruyama S."/>
            <person name="Nishida K."/>
            <person name="Yagisawa F."/>
            <person name="Yoshida Y."/>
            <person name="Fujiwara T."/>
            <person name="Takio S."/>
            <person name="Tamura K."/>
            <person name="Chung S.J."/>
            <person name="Nakamura S."/>
            <person name="Kuroiwa H."/>
            <person name="Tanaka K."/>
            <person name="Sato N."/>
            <person name="Kuroiwa T."/>
        </authorList>
    </citation>
    <scope>NUCLEOTIDE SEQUENCE [LARGE SCALE GENOMIC DNA]</scope>
    <source>
        <strain evidence="1 2">10D</strain>
    </source>
</reference>
<proteinExistence type="predicted"/>
<dbReference type="STRING" id="280699.M1VIE3"/>
<evidence type="ECO:0000313" key="2">
    <source>
        <dbReference type="Proteomes" id="UP000007014"/>
    </source>
</evidence>
<evidence type="ECO:0000313" key="1">
    <source>
        <dbReference type="EMBL" id="BAM80848.1"/>
    </source>
</evidence>
<accession>M1VIE3</accession>
<dbReference type="OrthoDB" id="608866at2759"/>
<dbReference type="KEGG" id="cme:CYME_CML263C"/>
<protein>
    <submittedName>
        <fullName evidence="1">Uncharacterized protein</fullName>
    </submittedName>
</protein>